<dbReference type="AlphaFoldDB" id="A0A501PU06"/>
<proteinExistence type="predicted"/>
<protein>
    <recommendedName>
        <fullName evidence="5">Transcription factor LuxR-like autoinducer-binding domain-containing protein</fullName>
    </recommendedName>
</protein>
<sequence length="317" mass="35857">MLESDPFDIDTLSAFRELTGEVPGRQSERLPRAPKNPPSYSTREFKSFEAACYKSLYPTTSPEQFRDRLASILEKLGFPTFSLMALCPHPRLIIHNLPKALQSAYEQGNFERVDYAISYANGSRHPILRSRIEDYMSAAPVQTREMTRNQDLSILYKGHGFYEFYHIPIVSGNERYLFSLTSEDIAPDFLKKLRKHPEAIQLVAEISVSFGLRKFPEHFRAGGERKEIKLQLQPLMDISRIAQQDLTIQQIAHTTERSVHTINQHLAAARKALNSKTTHGAIYKAIQEGLIPCPCKDCSSGRGTGDSARATLYDHTG</sequence>
<accession>A0A501PU06</accession>
<gene>
    <name evidence="6" type="ORF">FIV46_00040</name>
</gene>
<dbReference type="Proteomes" id="UP000319148">
    <property type="component" value="Unassembled WGS sequence"/>
</dbReference>
<dbReference type="Gene3D" id="3.30.450.80">
    <property type="entry name" value="Transcription factor LuxR-like, autoinducer-binding domain"/>
    <property type="match status" value="1"/>
</dbReference>
<name>A0A501PU06_9PROT</name>
<dbReference type="SUPFAM" id="SSF46894">
    <property type="entry name" value="C-terminal effector domain of the bipartite response regulators"/>
    <property type="match status" value="1"/>
</dbReference>
<dbReference type="InterPro" id="IPR016032">
    <property type="entry name" value="Sig_transdc_resp-reg_C-effctor"/>
</dbReference>
<dbReference type="GO" id="GO:0003677">
    <property type="term" value="F:DNA binding"/>
    <property type="evidence" value="ECO:0007669"/>
    <property type="project" value="UniProtKB-KW"/>
</dbReference>
<evidence type="ECO:0000256" key="1">
    <source>
        <dbReference type="ARBA" id="ARBA00023015"/>
    </source>
</evidence>
<evidence type="ECO:0000256" key="2">
    <source>
        <dbReference type="ARBA" id="ARBA00023125"/>
    </source>
</evidence>
<evidence type="ECO:0000313" key="7">
    <source>
        <dbReference type="Proteomes" id="UP000319148"/>
    </source>
</evidence>
<dbReference type="InterPro" id="IPR036693">
    <property type="entry name" value="TF_LuxR_autoind-bd_dom_sf"/>
</dbReference>
<feature type="region of interest" description="Disordered" evidence="4">
    <location>
        <begin position="18"/>
        <end position="40"/>
    </location>
</feature>
<organism evidence="6 7">
    <name type="scientific">Emcibacter nanhaiensis</name>
    <dbReference type="NCBI Taxonomy" id="1505037"/>
    <lineage>
        <taxon>Bacteria</taxon>
        <taxon>Pseudomonadati</taxon>
        <taxon>Pseudomonadota</taxon>
        <taxon>Alphaproteobacteria</taxon>
        <taxon>Emcibacterales</taxon>
        <taxon>Emcibacteraceae</taxon>
        <taxon>Emcibacter</taxon>
    </lineage>
</organism>
<keyword evidence="7" id="KW-1185">Reference proteome</keyword>
<dbReference type="GO" id="GO:0006355">
    <property type="term" value="P:regulation of DNA-templated transcription"/>
    <property type="evidence" value="ECO:0007669"/>
    <property type="project" value="InterPro"/>
</dbReference>
<evidence type="ECO:0000256" key="3">
    <source>
        <dbReference type="ARBA" id="ARBA00023163"/>
    </source>
</evidence>
<evidence type="ECO:0000259" key="5">
    <source>
        <dbReference type="Pfam" id="PF03472"/>
    </source>
</evidence>
<dbReference type="InterPro" id="IPR036388">
    <property type="entry name" value="WH-like_DNA-bd_sf"/>
</dbReference>
<feature type="domain" description="Transcription factor LuxR-like autoinducer-binding" evidence="5">
    <location>
        <begin position="62"/>
        <end position="206"/>
    </location>
</feature>
<dbReference type="Pfam" id="PF03472">
    <property type="entry name" value="Autoind_bind"/>
    <property type="match status" value="1"/>
</dbReference>
<dbReference type="InterPro" id="IPR005143">
    <property type="entry name" value="TF_LuxR_autoind-bd_dom"/>
</dbReference>
<keyword evidence="2" id="KW-0238">DNA-binding</keyword>
<keyword evidence="3" id="KW-0804">Transcription</keyword>
<dbReference type="EMBL" id="VFIY01000001">
    <property type="protein sequence ID" value="TPD64000.1"/>
    <property type="molecule type" value="Genomic_DNA"/>
</dbReference>
<dbReference type="SUPFAM" id="SSF75516">
    <property type="entry name" value="Pheromone-binding domain of LuxR-like quorum-sensing transcription factors"/>
    <property type="match status" value="1"/>
</dbReference>
<reference evidence="7" key="1">
    <citation type="submission" date="2019-06" db="EMBL/GenBank/DDBJ databases">
        <title>The complete genome of Emcibacter congregatus ZYLT.</title>
        <authorList>
            <person name="Zhao Z."/>
        </authorList>
    </citation>
    <scope>NUCLEOTIDE SEQUENCE [LARGE SCALE GENOMIC DNA]</scope>
    <source>
        <strain evidence="7">MCCC 1A06723</strain>
    </source>
</reference>
<dbReference type="Gene3D" id="1.10.10.10">
    <property type="entry name" value="Winged helix-like DNA-binding domain superfamily/Winged helix DNA-binding domain"/>
    <property type="match status" value="1"/>
</dbReference>
<evidence type="ECO:0000256" key="4">
    <source>
        <dbReference type="SAM" id="MobiDB-lite"/>
    </source>
</evidence>
<comment type="caution">
    <text evidence="6">The sequence shown here is derived from an EMBL/GenBank/DDBJ whole genome shotgun (WGS) entry which is preliminary data.</text>
</comment>
<evidence type="ECO:0000313" key="6">
    <source>
        <dbReference type="EMBL" id="TPD64000.1"/>
    </source>
</evidence>
<dbReference type="OrthoDB" id="5746767at2"/>
<keyword evidence="1" id="KW-0805">Transcription regulation</keyword>